<evidence type="ECO:0000256" key="7">
    <source>
        <dbReference type="ARBA" id="ARBA00022982"/>
    </source>
</evidence>
<evidence type="ECO:0000256" key="10">
    <source>
        <dbReference type="HAMAP-Rule" id="MF_00462"/>
    </source>
</evidence>
<keyword evidence="9 10" id="KW-0472">Membrane</keyword>
<comment type="caution">
    <text evidence="11">The sequence shown here is derived from an EMBL/GenBank/DDBJ whole genome shotgun (WGS) entry which is preliminary data.</text>
</comment>
<comment type="function">
    <text evidence="10">Part of a membrane-bound complex that couples electron transfer with translocation of ions across the membrane.</text>
</comment>
<dbReference type="GO" id="GO:0055085">
    <property type="term" value="P:transmembrane transport"/>
    <property type="evidence" value="ECO:0007669"/>
    <property type="project" value="InterPro"/>
</dbReference>
<dbReference type="AlphaFoldDB" id="A0AAW4VSJ4"/>
<feature type="transmembrane region" description="Helical" evidence="10">
    <location>
        <begin position="194"/>
        <end position="213"/>
    </location>
</feature>
<organism evidence="11 12">
    <name type="scientific">Agathobaculum butyriciproducens</name>
    <dbReference type="NCBI Taxonomy" id="1628085"/>
    <lineage>
        <taxon>Bacteria</taxon>
        <taxon>Bacillati</taxon>
        <taxon>Bacillota</taxon>
        <taxon>Clostridia</taxon>
        <taxon>Eubacteriales</taxon>
        <taxon>Butyricicoccaceae</taxon>
        <taxon>Agathobaculum</taxon>
    </lineage>
</organism>
<keyword evidence="3 10" id="KW-0285">Flavoprotein</keyword>
<feature type="transmembrane region" description="Helical" evidence="10">
    <location>
        <begin position="220"/>
        <end position="239"/>
    </location>
</feature>
<dbReference type="EC" id="7.-.-.-" evidence="10"/>
<evidence type="ECO:0000256" key="1">
    <source>
        <dbReference type="ARBA" id="ARBA00022448"/>
    </source>
</evidence>
<sequence length="337" mass="35836">MAYDLSKVVVTSSPHIKADDDTRSLMLDVLIALVPALAVAVYTFGARALIHVVIAMVASLVFETIYNKIVHHPNTVGDLSCLVTGVLIAFNIPVAAPLWLSAFGALFGIIVVKMLFGGIGKNFMNPALGARAFMMASWAGFMTTWTAPHANLPLFGNVTVTDAISTATPLATLKTGAVPADTGLLEMLLGQTGGVIGETSALALLAGGVYLLWRKVITINIPAAYILTVAVITFLFPLSGDVSRVQWMLSQVLSGGLMLGAIFMATDYVTSPVTPKGQIIFGVGCGLLTVFIRYFGGLPEGVSYSILIMNTLVWAIDKKTHPRKFGYQLDKAKKEAQ</sequence>
<feature type="modified residue" description="FMN phosphoryl threonine" evidence="10">
    <location>
        <position position="168"/>
    </location>
</feature>
<dbReference type="RefSeq" id="WP_110435488.1">
    <property type="nucleotide sequence ID" value="NZ_DBEZDI010000108.1"/>
</dbReference>
<evidence type="ECO:0000256" key="4">
    <source>
        <dbReference type="ARBA" id="ARBA00022643"/>
    </source>
</evidence>
<feature type="transmembrane region" description="Helical" evidence="10">
    <location>
        <begin position="245"/>
        <end position="265"/>
    </location>
</feature>
<feature type="transmembrane region" description="Helical" evidence="10">
    <location>
        <begin position="48"/>
        <end position="66"/>
    </location>
</feature>
<keyword evidence="4 10" id="KW-0288">FMN</keyword>
<keyword evidence="5 10" id="KW-0812">Transmembrane</keyword>
<dbReference type="HAMAP" id="MF_00462">
    <property type="entry name" value="RsxD_RnfD"/>
    <property type="match status" value="1"/>
</dbReference>
<feature type="transmembrane region" description="Helical" evidence="10">
    <location>
        <begin position="25"/>
        <end position="42"/>
    </location>
</feature>
<evidence type="ECO:0000256" key="9">
    <source>
        <dbReference type="ARBA" id="ARBA00023136"/>
    </source>
</evidence>
<evidence type="ECO:0000256" key="2">
    <source>
        <dbReference type="ARBA" id="ARBA00022553"/>
    </source>
</evidence>
<dbReference type="InterPro" id="IPR011303">
    <property type="entry name" value="RnfD_bac"/>
</dbReference>
<comment type="subcellular location">
    <subcellularLocation>
        <location evidence="10">Cell membrane</location>
        <topology evidence="10">Multi-pass membrane protein</topology>
    </subcellularLocation>
</comment>
<evidence type="ECO:0000313" key="11">
    <source>
        <dbReference type="EMBL" id="MCC2175884.1"/>
    </source>
</evidence>
<dbReference type="NCBIfam" id="TIGR01946">
    <property type="entry name" value="rnfD"/>
    <property type="match status" value="1"/>
</dbReference>
<evidence type="ECO:0000256" key="8">
    <source>
        <dbReference type="ARBA" id="ARBA00022989"/>
    </source>
</evidence>
<comment type="subunit">
    <text evidence="10">The complex is composed of six subunits: RnfA, RnfB, RnfC, RnfD, RnfE and RnfG.</text>
</comment>
<comment type="similarity">
    <text evidence="10">Belongs to the NqrB/RnfD family.</text>
</comment>
<evidence type="ECO:0000256" key="5">
    <source>
        <dbReference type="ARBA" id="ARBA00022692"/>
    </source>
</evidence>
<keyword evidence="10" id="KW-1003">Cell membrane</keyword>
<keyword evidence="1 10" id="KW-0813">Transport</keyword>
<dbReference type="GO" id="GO:0005886">
    <property type="term" value="C:plasma membrane"/>
    <property type="evidence" value="ECO:0007669"/>
    <property type="project" value="UniProtKB-SubCell"/>
</dbReference>
<dbReference type="PANTHER" id="PTHR30578:SF0">
    <property type="entry name" value="ION-TRANSLOCATING OXIDOREDUCTASE COMPLEX SUBUNIT D"/>
    <property type="match status" value="1"/>
</dbReference>
<gene>
    <name evidence="10" type="primary">rnfD</name>
    <name evidence="11" type="ORF">LKD22_01850</name>
</gene>
<dbReference type="InterPro" id="IPR004338">
    <property type="entry name" value="NqrB/RnfD"/>
</dbReference>
<feature type="transmembrane region" description="Helical" evidence="10">
    <location>
        <begin position="277"/>
        <end position="295"/>
    </location>
</feature>
<dbReference type="EMBL" id="JAJEPX010000002">
    <property type="protein sequence ID" value="MCC2175884.1"/>
    <property type="molecule type" value="Genomic_DNA"/>
</dbReference>
<name>A0AAW4VSJ4_9FIRM</name>
<dbReference type="Proteomes" id="UP001298753">
    <property type="component" value="Unassembled WGS sequence"/>
</dbReference>
<proteinExistence type="inferred from homology"/>
<dbReference type="Pfam" id="PF03116">
    <property type="entry name" value="NQR2_RnfD_RnfE"/>
    <property type="match status" value="1"/>
</dbReference>
<keyword evidence="8 10" id="KW-1133">Transmembrane helix</keyword>
<keyword evidence="7 10" id="KW-0249">Electron transport</keyword>
<accession>A0AAW4VSJ4</accession>
<evidence type="ECO:0000313" key="12">
    <source>
        <dbReference type="Proteomes" id="UP001298753"/>
    </source>
</evidence>
<dbReference type="GeneID" id="98660744"/>
<keyword evidence="2 10" id="KW-0597">Phosphoprotein</keyword>
<protein>
    <recommendedName>
        <fullName evidence="10">Ion-translocating oxidoreductase complex subunit D</fullName>
        <ecNumber evidence="10">7.-.-.-</ecNumber>
    </recommendedName>
    <alternativeName>
        <fullName evidence="10">Rnf electron transport complex subunit D</fullName>
    </alternativeName>
</protein>
<dbReference type="GO" id="GO:0022900">
    <property type="term" value="P:electron transport chain"/>
    <property type="evidence" value="ECO:0007669"/>
    <property type="project" value="UniProtKB-UniRule"/>
</dbReference>
<feature type="transmembrane region" description="Helical" evidence="10">
    <location>
        <begin position="98"/>
        <end position="116"/>
    </location>
</feature>
<keyword evidence="6 10" id="KW-1278">Translocase</keyword>
<dbReference type="PANTHER" id="PTHR30578">
    <property type="entry name" value="ELECTRON TRANSPORT COMPLEX PROTEIN RNFD"/>
    <property type="match status" value="1"/>
</dbReference>
<evidence type="ECO:0000256" key="6">
    <source>
        <dbReference type="ARBA" id="ARBA00022967"/>
    </source>
</evidence>
<comment type="cofactor">
    <cofactor evidence="10">
        <name>FMN</name>
        <dbReference type="ChEBI" id="CHEBI:58210"/>
    </cofactor>
</comment>
<keyword evidence="12" id="KW-1185">Reference proteome</keyword>
<feature type="transmembrane region" description="Helical" evidence="10">
    <location>
        <begin position="128"/>
        <end position="147"/>
    </location>
</feature>
<reference evidence="11 12" key="1">
    <citation type="submission" date="2021-10" db="EMBL/GenBank/DDBJ databases">
        <title>Anaerobic single-cell dispensing facilitates the cultivation of human gut bacteria.</title>
        <authorList>
            <person name="Afrizal A."/>
        </authorList>
    </citation>
    <scope>NUCLEOTIDE SEQUENCE [LARGE SCALE GENOMIC DNA]</scope>
    <source>
        <strain evidence="11 12">CLA-AA-H270</strain>
    </source>
</reference>
<evidence type="ECO:0000256" key="3">
    <source>
        <dbReference type="ARBA" id="ARBA00022630"/>
    </source>
</evidence>